<feature type="domain" description="SpoVT-AbrB" evidence="7">
    <location>
        <begin position="81"/>
        <end position="124"/>
    </location>
</feature>
<dbReference type="GO" id="GO:2000143">
    <property type="term" value="P:negative regulation of DNA-templated transcription initiation"/>
    <property type="evidence" value="ECO:0007669"/>
    <property type="project" value="TreeGrafter"/>
</dbReference>
<dbReference type="PROSITE" id="PS51740">
    <property type="entry name" value="SPOVT_ABRB"/>
    <property type="match status" value="2"/>
</dbReference>
<accession>A0A3B0WZQ6</accession>
<evidence type="ECO:0000259" key="7">
    <source>
        <dbReference type="PROSITE" id="PS51740"/>
    </source>
</evidence>
<keyword evidence="5" id="KW-0238">DNA-binding</keyword>
<dbReference type="CDD" id="cd16321">
    <property type="entry name" value="MraZ_C"/>
    <property type="match status" value="1"/>
</dbReference>
<dbReference type="GO" id="GO:0051301">
    <property type="term" value="P:cell division"/>
    <property type="evidence" value="ECO:0007669"/>
    <property type="project" value="UniProtKB-KW"/>
</dbReference>
<evidence type="ECO:0000256" key="5">
    <source>
        <dbReference type="ARBA" id="ARBA00023125"/>
    </source>
</evidence>
<keyword evidence="4" id="KW-0805">Transcription regulation</keyword>
<dbReference type="PANTHER" id="PTHR34701:SF1">
    <property type="entry name" value="TRANSCRIPTIONAL REGULATOR MRAZ"/>
    <property type="match status" value="1"/>
</dbReference>
<dbReference type="PANTHER" id="PTHR34701">
    <property type="entry name" value="TRANSCRIPTIONAL REGULATOR MRAZ"/>
    <property type="match status" value="1"/>
</dbReference>
<dbReference type="InterPro" id="IPR038619">
    <property type="entry name" value="MraZ_sf"/>
</dbReference>
<dbReference type="InterPro" id="IPR035642">
    <property type="entry name" value="MraZ_N"/>
</dbReference>
<name>A0A3B0WZQ6_9ZZZZ</name>
<protein>
    <recommendedName>
        <fullName evidence="1">Transcriptional regulator MraZ</fullName>
    </recommendedName>
</protein>
<dbReference type="InterPro" id="IPR035644">
    <property type="entry name" value="MraZ_C"/>
</dbReference>
<dbReference type="AlphaFoldDB" id="A0A3B0WZQ6"/>
<keyword evidence="3" id="KW-0677">Repeat</keyword>
<sequence>MIFRGINNITLDAKGRMAIPSRYRDRLMESCAGRLIVTVDRDGCLLVYPLHEWEIIEEQLANLPSLNKQSRLLQRLLIGHATDAELDSQGRILLPTILRDYANLDKKCVLIGQGKKFEIWDEKQWNENQQIWLDEASEDDGDLPSALESLSL</sequence>
<dbReference type="Pfam" id="PF02381">
    <property type="entry name" value="MraZ"/>
    <property type="match status" value="2"/>
</dbReference>
<evidence type="ECO:0000313" key="8">
    <source>
        <dbReference type="EMBL" id="VAW56752.1"/>
    </source>
</evidence>
<evidence type="ECO:0000256" key="3">
    <source>
        <dbReference type="ARBA" id="ARBA00022737"/>
    </source>
</evidence>
<dbReference type="NCBIfam" id="TIGR00242">
    <property type="entry name" value="division/cell wall cluster transcriptional repressor MraZ"/>
    <property type="match status" value="1"/>
</dbReference>
<dbReference type="InterPro" id="IPR007159">
    <property type="entry name" value="SpoVT-AbrB_dom"/>
</dbReference>
<dbReference type="InterPro" id="IPR003444">
    <property type="entry name" value="MraZ"/>
</dbReference>
<proteinExistence type="inferred from homology"/>
<dbReference type="GO" id="GO:0000976">
    <property type="term" value="F:transcription cis-regulatory region binding"/>
    <property type="evidence" value="ECO:0007669"/>
    <property type="project" value="TreeGrafter"/>
</dbReference>
<keyword evidence="8" id="KW-0132">Cell division</keyword>
<gene>
    <name evidence="8" type="ORF">MNBD_GAMMA07-1837</name>
</gene>
<reference evidence="8" key="1">
    <citation type="submission" date="2018-06" db="EMBL/GenBank/DDBJ databases">
        <authorList>
            <person name="Zhirakovskaya E."/>
        </authorList>
    </citation>
    <scope>NUCLEOTIDE SEQUENCE</scope>
</reference>
<keyword evidence="2" id="KW-0963">Cytoplasm</keyword>
<dbReference type="HAMAP" id="MF_01008">
    <property type="entry name" value="MraZ"/>
    <property type="match status" value="1"/>
</dbReference>
<dbReference type="InterPro" id="IPR037914">
    <property type="entry name" value="SpoVT-AbrB_sf"/>
</dbReference>
<dbReference type="CDD" id="cd16320">
    <property type="entry name" value="MraZ_N"/>
    <property type="match status" value="1"/>
</dbReference>
<dbReference type="GO" id="GO:0003700">
    <property type="term" value="F:DNA-binding transcription factor activity"/>
    <property type="evidence" value="ECO:0007669"/>
    <property type="project" value="InterPro"/>
</dbReference>
<evidence type="ECO:0000256" key="2">
    <source>
        <dbReference type="ARBA" id="ARBA00022490"/>
    </source>
</evidence>
<dbReference type="Gene3D" id="3.40.1550.20">
    <property type="entry name" value="Transcriptional regulator MraZ domain"/>
    <property type="match status" value="1"/>
</dbReference>
<evidence type="ECO:0000256" key="1">
    <source>
        <dbReference type="ARBA" id="ARBA00013860"/>
    </source>
</evidence>
<evidence type="ECO:0000256" key="6">
    <source>
        <dbReference type="ARBA" id="ARBA00023163"/>
    </source>
</evidence>
<keyword evidence="6" id="KW-0804">Transcription</keyword>
<dbReference type="EMBL" id="UOFF01000276">
    <property type="protein sequence ID" value="VAW56752.1"/>
    <property type="molecule type" value="Genomic_DNA"/>
</dbReference>
<feature type="domain" description="SpoVT-AbrB" evidence="7">
    <location>
        <begin position="6"/>
        <end position="52"/>
    </location>
</feature>
<dbReference type="InterPro" id="IPR020603">
    <property type="entry name" value="MraZ_dom"/>
</dbReference>
<keyword evidence="8" id="KW-0131">Cell cycle</keyword>
<evidence type="ECO:0000256" key="4">
    <source>
        <dbReference type="ARBA" id="ARBA00023015"/>
    </source>
</evidence>
<organism evidence="8">
    <name type="scientific">hydrothermal vent metagenome</name>
    <dbReference type="NCBI Taxonomy" id="652676"/>
    <lineage>
        <taxon>unclassified sequences</taxon>
        <taxon>metagenomes</taxon>
        <taxon>ecological metagenomes</taxon>
    </lineage>
</organism>
<dbReference type="SUPFAM" id="SSF89447">
    <property type="entry name" value="AbrB/MazE/MraZ-like"/>
    <property type="match status" value="1"/>
</dbReference>